<sequence>MSSGAISPGRAGPRCPFRPIHCRDSSATCGPSCPTLRSQRDMGAAHGCCGGVDVSGMWDKAVRPTEPPPSLAAAANTCGAFQVYGSDYRFSFVFVNESSIMDDSSNLVLISGPATAAVATAAGGVVRPAHSVRQGAAGAGAFIVRPSVRPPRSMSFSEFIPAPDPPAGGVLRPWPFSRQTTTNDLIRHRLWP</sequence>
<keyword evidence="2" id="KW-1185">Reference proteome</keyword>
<organism evidence="1 2">
    <name type="scientific">Volvox africanus</name>
    <dbReference type="NCBI Taxonomy" id="51714"/>
    <lineage>
        <taxon>Eukaryota</taxon>
        <taxon>Viridiplantae</taxon>
        <taxon>Chlorophyta</taxon>
        <taxon>core chlorophytes</taxon>
        <taxon>Chlorophyceae</taxon>
        <taxon>CS clade</taxon>
        <taxon>Chlamydomonadales</taxon>
        <taxon>Volvocaceae</taxon>
        <taxon>Volvox</taxon>
    </lineage>
</organism>
<accession>A0ABQ5S1T4</accession>
<evidence type="ECO:0000313" key="2">
    <source>
        <dbReference type="Proteomes" id="UP001165090"/>
    </source>
</evidence>
<dbReference type="EMBL" id="BSDZ01000016">
    <property type="protein sequence ID" value="GLI63704.1"/>
    <property type="molecule type" value="Genomic_DNA"/>
</dbReference>
<proteinExistence type="predicted"/>
<comment type="caution">
    <text evidence="1">The sequence shown here is derived from an EMBL/GenBank/DDBJ whole genome shotgun (WGS) entry which is preliminary data.</text>
</comment>
<name>A0ABQ5S1T4_9CHLO</name>
<dbReference type="Proteomes" id="UP001165090">
    <property type="component" value="Unassembled WGS sequence"/>
</dbReference>
<evidence type="ECO:0000313" key="1">
    <source>
        <dbReference type="EMBL" id="GLI63704.1"/>
    </source>
</evidence>
<reference evidence="1 2" key="1">
    <citation type="journal article" date="2023" name="IScience">
        <title>Expanded male sex-determining region conserved during the evolution of homothallism in the green alga Volvox.</title>
        <authorList>
            <person name="Yamamoto K."/>
            <person name="Matsuzaki R."/>
            <person name="Mahakham W."/>
            <person name="Heman W."/>
            <person name="Sekimoto H."/>
            <person name="Kawachi M."/>
            <person name="Minakuchi Y."/>
            <person name="Toyoda A."/>
            <person name="Nozaki H."/>
        </authorList>
    </citation>
    <scope>NUCLEOTIDE SEQUENCE [LARGE SCALE GENOMIC DNA]</scope>
    <source>
        <strain evidence="1 2">NIES-4468</strain>
    </source>
</reference>
<protein>
    <submittedName>
        <fullName evidence="1">Uncharacterized protein</fullName>
    </submittedName>
</protein>
<gene>
    <name evidence="1" type="ORF">VaNZ11_006753</name>
</gene>